<name>A0A8H7ZQJ5_9FUNG</name>
<feature type="region of interest" description="Disordered" evidence="1">
    <location>
        <begin position="156"/>
        <end position="192"/>
    </location>
</feature>
<sequence>MSLITVFPFSCGTNSCQNFLNSVAADDDDFLRCDSSLQSSISSLRPITAPSPRRGESSEERRRKLLTNDRDLSDCSCDDEGDGSVDDNYLLELGNPSSPETKEVHGRFNSSLPTSQLVAPPPVSSTPLCSSPFPCWLSGGTWLSPYEVTRRPAAVEASNSSNSVDPELEFPSVASGRSNRLGDPSTQSLHVSTRRSASLSVAPWMLEDGVQGLISKVMGMFSGHHRQPSSNNHHHEHQQQQQLHRCLQKLPSPLFSEPSSPPSPLLRQSALLSAADTAAVVAEIEDGRVSYRKWRVVAASMS</sequence>
<protein>
    <submittedName>
        <fullName evidence="2">Uncharacterized protein</fullName>
    </submittedName>
</protein>
<dbReference type="EMBL" id="JAEFCI010009857">
    <property type="protein sequence ID" value="KAG5457559.1"/>
    <property type="molecule type" value="Genomic_DNA"/>
</dbReference>
<dbReference type="Proteomes" id="UP000673691">
    <property type="component" value="Unassembled WGS sequence"/>
</dbReference>
<gene>
    <name evidence="2" type="ORF">BJ554DRAFT_2387</name>
</gene>
<evidence type="ECO:0000256" key="1">
    <source>
        <dbReference type="SAM" id="MobiDB-lite"/>
    </source>
</evidence>
<reference evidence="2 3" key="1">
    <citation type="journal article" name="Sci. Rep.">
        <title>Genome-scale phylogenetic analyses confirm Olpidium as the closest living zoosporic fungus to the non-flagellated, terrestrial fungi.</title>
        <authorList>
            <person name="Chang Y."/>
            <person name="Rochon D."/>
            <person name="Sekimoto S."/>
            <person name="Wang Y."/>
            <person name="Chovatia M."/>
            <person name="Sandor L."/>
            <person name="Salamov A."/>
            <person name="Grigoriev I.V."/>
            <person name="Stajich J.E."/>
            <person name="Spatafora J.W."/>
        </authorList>
    </citation>
    <scope>NUCLEOTIDE SEQUENCE [LARGE SCALE GENOMIC DNA]</scope>
    <source>
        <strain evidence="2">S191</strain>
    </source>
</reference>
<evidence type="ECO:0000313" key="2">
    <source>
        <dbReference type="EMBL" id="KAG5457559.1"/>
    </source>
</evidence>
<accession>A0A8H7ZQJ5</accession>
<organism evidence="2 3">
    <name type="scientific">Olpidium bornovanus</name>
    <dbReference type="NCBI Taxonomy" id="278681"/>
    <lineage>
        <taxon>Eukaryota</taxon>
        <taxon>Fungi</taxon>
        <taxon>Fungi incertae sedis</taxon>
        <taxon>Olpidiomycota</taxon>
        <taxon>Olpidiomycotina</taxon>
        <taxon>Olpidiomycetes</taxon>
        <taxon>Olpidiales</taxon>
        <taxon>Olpidiaceae</taxon>
        <taxon>Olpidium</taxon>
    </lineage>
</organism>
<dbReference type="AlphaFoldDB" id="A0A8H7ZQJ5"/>
<feature type="region of interest" description="Disordered" evidence="1">
    <location>
        <begin position="221"/>
        <end position="244"/>
    </location>
</feature>
<feature type="non-terminal residue" evidence="2">
    <location>
        <position position="302"/>
    </location>
</feature>
<feature type="compositionally biased region" description="Basic residues" evidence="1">
    <location>
        <begin position="223"/>
        <end position="236"/>
    </location>
</feature>
<comment type="caution">
    <text evidence="2">The sequence shown here is derived from an EMBL/GenBank/DDBJ whole genome shotgun (WGS) entry which is preliminary data.</text>
</comment>
<evidence type="ECO:0000313" key="3">
    <source>
        <dbReference type="Proteomes" id="UP000673691"/>
    </source>
</evidence>
<proteinExistence type="predicted"/>
<keyword evidence="3" id="KW-1185">Reference proteome</keyword>